<evidence type="ECO:0000256" key="3">
    <source>
        <dbReference type="ARBA" id="ARBA00022598"/>
    </source>
</evidence>
<dbReference type="InterPro" id="IPR036986">
    <property type="entry name" value="S4_RNA-bd_sf"/>
</dbReference>
<dbReference type="GO" id="GO:0004831">
    <property type="term" value="F:tyrosine-tRNA ligase activity"/>
    <property type="evidence" value="ECO:0007669"/>
    <property type="project" value="UniProtKB-UniRule"/>
</dbReference>
<dbReference type="Gene3D" id="1.10.240.10">
    <property type="entry name" value="Tyrosyl-Transfer RNA Synthetase"/>
    <property type="match status" value="1"/>
</dbReference>
<protein>
    <recommendedName>
        <fullName evidence="10">Tyrosine--tRNA ligase</fullName>
        <ecNumber evidence="10">6.1.1.1</ecNumber>
    </recommendedName>
    <alternativeName>
        <fullName evidence="10">Tyrosyl-tRNA synthetase</fullName>
        <shortName evidence="10">TyrRS</shortName>
    </alternativeName>
</protein>
<keyword evidence="5 10" id="KW-0067">ATP-binding</keyword>
<keyword evidence="14" id="KW-1185">Reference proteome</keyword>
<dbReference type="Proteomes" id="UP000053688">
    <property type="component" value="Unassembled WGS sequence"/>
</dbReference>
<dbReference type="PRINTS" id="PR01040">
    <property type="entry name" value="TRNASYNTHTYR"/>
</dbReference>
<organism evidence="13 14">
    <name type="scientific">Candidatus Photodesmus katoptron Akat1</name>
    <dbReference type="NCBI Taxonomy" id="1236703"/>
    <lineage>
        <taxon>Bacteria</taxon>
        <taxon>Pseudomonadati</taxon>
        <taxon>Pseudomonadota</taxon>
        <taxon>Gammaproteobacteria</taxon>
        <taxon>Vibrionales</taxon>
        <taxon>Vibrionaceae</taxon>
        <taxon>Candidatus Photodesmus</taxon>
    </lineage>
</organism>
<dbReference type="SMART" id="SM00363">
    <property type="entry name" value="S4"/>
    <property type="match status" value="1"/>
</dbReference>
<accession>S3DJD6</accession>
<evidence type="ECO:0000256" key="2">
    <source>
        <dbReference type="ARBA" id="ARBA00022490"/>
    </source>
</evidence>
<dbReference type="SUPFAM" id="SSF52374">
    <property type="entry name" value="Nucleotidylyl transferase"/>
    <property type="match status" value="1"/>
</dbReference>
<dbReference type="GO" id="GO:0005829">
    <property type="term" value="C:cytosol"/>
    <property type="evidence" value="ECO:0007669"/>
    <property type="project" value="TreeGrafter"/>
</dbReference>
<keyword evidence="3 10" id="KW-0436">Ligase</keyword>
<evidence type="ECO:0000256" key="9">
    <source>
        <dbReference type="ARBA" id="ARBA00048248"/>
    </source>
</evidence>
<feature type="domain" description="RNA-binding S4" evidence="12">
    <location>
        <begin position="328"/>
        <end position="388"/>
    </location>
</feature>
<dbReference type="STRING" id="28176.CF66_2165"/>
<evidence type="ECO:0000256" key="11">
    <source>
        <dbReference type="PROSITE-ProRule" id="PRU00182"/>
    </source>
</evidence>
<dbReference type="NCBIfam" id="TIGR00234">
    <property type="entry name" value="tyrS"/>
    <property type="match status" value="1"/>
</dbReference>
<dbReference type="InterPro" id="IPR024088">
    <property type="entry name" value="Tyr-tRNA-ligase_bac-type"/>
</dbReference>
<dbReference type="Gene3D" id="3.40.50.620">
    <property type="entry name" value="HUPs"/>
    <property type="match status" value="1"/>
</dbReference>
<dbReference type="HAMAP" id="MF_02007">
    <property type="entry name" value="Tyr_tRNA_synth_type2"/>
    <property type="match status" value="1"/>
</dbReference>
<sequence>MLAEINRGVEELISEEELLIKLRERRPLYIKLGFDPTAPDIHLGHVVILNKLRIFQNLGHKVKFLVGDFTAMIGDPSGKNCMRPRLNKTDILKNSTTYKEQIFKILDPKKTDVFFNSSWLSKLDSEGIILLASKHTVARMLERDDFKSRYMSAKPIFIHEFIYPLLQGYDSVILHSDIELGGIDQKFNLLMGRELQKIDGQRPQIVLMMPLLLGLDGKQKMSKSACNYIGISEPPNEMFGKIMSISDNMMWNYYELLSLRSLKEINQLKTDVKFGKNPRDIKILLAKELVSRFHSKSEASLAEDKFIDCFQKKKIPNRMPEFKYALGLPIKNILKESKLCVSTSDALRMIQQGAVRIDGQRITDIMLKLNTGTYIFQVGRRRFACVRIK</sequence>
<dbReference type="GO" id="GO:0005524">
    <property type="term" value="F:ATP binding"/>
    <property type="evidence" value="ECO:0007669"/>
    <property type="project" value="UniProtKB-UniRule"/>
</dbReference>
<comment type="subcellular location">
    <subcellularLocation>
        <location evidence="10">Cytoplasm</location>
    </subcellularLocation>
</comment>
<evidence type="ECO:0000256" key="4">
    <source>
        <dbReference type="ARBA" id="ARBA00022741"/>
    </source>
</evidence>
<dbReference type="PANTHER" id="PTHR11766:SF1">
    <property type="entry name" value="TYROSINE--TRNA LIGASE"/>
    <property type="match status" value="1"/>
</dbReference>
<evidence type="ECO:0000313" key="14">
    <source>
        <dbReference type="Proteomes" id="UP000053688"/>
    </source>
</evidence>
<dbReference type="PANTHER" id="PTHR11766">
    <property type="entry name" value="TYROSYL-TRNA SYNTHETASE"/>
    <property type="match status" value="1"/>
</dbReference>
<dbReference type="InterPro" id="IPR024108">
    <property type="entry name" value="Tyr-tRNA-ligase_bac_2"/>
</dbReference>
<dbReference type="eggNOG" id="COG0162">
    <property type="taxonomic scope" value="Bacteria"/>
</dbReference>
<evidence type="ECO:0000256" key="8">
    <source>
        <dbReference type="ARBA" id="ARBA00023146"/>
    </source>
</evidence>
<name>S3DJD6_9GAMM</name>
<keyword evidence="2 10" id="KW-0963">Cytoplasm</keyword>
<dbReference type="PATRIC" id="fig|1236703.3.peg.241"/>
<dbReference type="InterPro" id="IPR002305">
    <property type="entry name" value="aa-tRNA-synth_Ic"/>
</dbReference>
<dbReference type="AlphaFoldDB" id="S3DJD6"/>
<dbReference type="EC" id="6.1.1.1" evidence="10"/>
<dbReference type="InterPro" id="IPR002942">
    <property type="entry name" value="S4_RNA-bd"/>
</dbReference>
<dbReference type="InterPro" id="IPR001412">
    <property type="entry name" value="aa-tRNA-synth_I_CS"/>
</dbReference>
<dbReference type="PROSITE" id="PS00178">
    <property type="entry name" value="AA_TRNA_LIGASE_I"/>
    <property type="match status" value="1"/>
</dbReference>
<dbReference type="CDD" id="cd00805">
    <property type="entry name" value="TyrRS_core"/>
    <property type="match status" value="1"/>
</dbReference>
<dbReference type="FunFam" id="1.10.240.10:FF:000006">
    <property type="entry name" value="Tyrosine--tRNA ligase"/>
    <property type="match status" value="1"/>
</dbReference>
<feature type="short sequence motif" description="'HIGH' region" evidence="10">
    <location>
        <begin position="36"/>
        <end position="45"/>
    </location>
</feature>
<dbReference type="FunFam" id="3.40.50.620:FF:000061">
    <property type="entry name" value="Tyrosine--tRNA ligase"/>
    <property type="match status" value="1"/>
</dbReference>
<evidence type="ECO:0000256" key="5">
    <source>
        <dbReference type="ARBA" id="ARBA00022840"/>
    </source>
</evidence>
<keyword evidence="4 10" id="KW-0547">Nucleotide-binding</keyword>
<comment type="caution">
    <text evidence="13">The sequence shown here is derived from an EMBL/GenBank/DDBJ whole genome shotgun (WGS) entry which is preliminary data.</text>
</comment>
<evidence type="ECO:0000313" key="13">
    <source>
        <dbReference type="EMBL" id="EPE37790.1"/>
    </source>
</evidence>
<evidence type="ECO:0000259" key="12">
    <source>
        <dbReference type="SMART" id="SM00363"/>
    </source>
</evidence>
<evidence type="ECO:0000256" key="1">
    <source>
        <dbReference type="ARBA" id="ARBA00011738"/>
    </source>
</evidence>
<reference evidence="13 14" key="1">
    <citation type="journal article" date="2014" name="Environ. Microbiol.">
        <title>Genomic signatures of obligate host dependence in the luminous bacterial symbiont of a vertebrate.</title>
        <authorList>
            <person name="Hendry T.A."/>
            <person name="de Wet J.R."/>
            <person name="Dunlap P.V."/>
        </authorList>
    </citation>
    <scope>NUCLEOTIDE SEQUENCE [LARGE SCALE GENOMIC DNA]</scope>
    <source>
        <strain evidence="13 14">Akat1</strain>
    </source>
</reference>
<keyword evidence="7 10" id="KW-0648">Protein biosynthesis</keyword>
<evidence type="ECO:0000256" key="6">
    <source>
        <dbReference type="ARBA" id="ARBA00022884"/>
    </source>
</evidence>
<keyword evidence="6 11" id="KW-0694">RNA-binding</keyword>
<feature type="short sequence motif" description="'KMSKS' region" evidence="10">
    <location>
        <begin position="220"/>
        <end position="224"/>
    </location>
</feature>
<evidence type="ECO:0000256" key="7">
    <source>
        <dbReference type="ARBA" id="ARBA00022917"/>
    </source>
</evidence>
<comment type="similarity">
    <text evidence="10">Belongs to the class-I aminoacyl-tRNA synthetase family. TyrS type 2 subfamily.</text>
</comment>
<dbReference type="InterPro" id="IPR002307">
    <property type="entry name" value="Tyr-tRNA-ligase"/>
</dbReference>
<dbReference type="Pfam" id="PF01479">
    <property type="entry name" value="S4"/>
    <property type="match status" value="1"/>
</dbReference>
<keyword evidence="8 10" id="KW-0030">Aminoacyl-tRNA synthetase</keyword>
<dbReference type="Pfam" id="PF00579">
    <property type="entry name" value="tRNA-synt_1b"/>
    <property type="match status" value="1"/>
</dbReference>
<dbReference type="GO" id="GO:0006437">
    <property type="term" value="P:tyrosyl-tRNA aminoacylation"/>
    <property type="evidence" value="ECO:0007669"/>
    <property type="project" value="UniProtKB-UniRule"/>
</dbReference>
<proteinExistence type="inferred from homology"/>
<dbReference type="SUPFAM" id="SSF55174">
    <property type="entry name" value="Alpha-L RNA-binding motif"/>
    <property type="match status" value="1"/>
</dbReference>
<comment type="catalytic activity">
    <reaction evidence="9 10">
        <text>tRNA(Tyr) + L-tyrosine + ATP = L-tyrosyl-tRNA(Tyr) + AMP + diphosphate + H(+)</text>
        <dbReference type="Rhea" id="RHEA:10220"/>
        <dbReference type="Rhea" id="RHEA-COMP:9706"/>
        <dbReference type="Rhea" id="RHEA-COMP:9707"/>
        <dbReference type="ChEBI" id="CHEBI:15378"/>
        <dbReference type="ChEBI" id="CHEBI:30616"/>
        <dbReference type="ChEBI" id="CHEBI:33019"/>
        <dbReference type="ChEBI" id="CHEBI:58315"/>
        <dbReference type="ChEBI" id="CHEBI:78442"/>
        <dbReference type="ChEBI" id="CHEBI:78536"/>
        <dbReference type="ChEBI" id="CHEBI:456215"/>
        <dbReference type="EC" id="6.1.1.1"/>
    </reaction>
</comment>
<feature type="binding site" evidence="10">
    <location>
        <position position="223"/>
    </location>
    <ligand>
        <name>ATP</name>
        <dbReference type="ChEBI" id="CHEBI:30616"/>
    </ligand>
</feature>
<dbReference type="Gene3D" id="3.10.290.10">
    <property type="entry name" value="RNA-binding S4 domain"/>
    <property type="match status" value="1"/>
</dbReference>
<dbReference type="PROSITE" id="PS50889">
    <property type="entry name" value="S4"/>
    <property type="match status" value="1"/>
</dbReference>
<comment type="function">
    <text evidence="10">Catalyzes the attachment of tyrosine to tRNA(Tyr) in a two-step reaction: tyrosine is first activated by ATP to form Tyr-AMP and then transferred to the acceptor end of tRNA(Tyr).</text>
</comment>
<gene>
    <name evidence="10" type="primary">tyrS</name>
    <name evidence="13" type="ORF">O1U_0252</name>
</gene>
<dbReference type="GO" id="GO:0003723">
    <property type="term" value="F:RNA binding"/>
    <property type="evidence" value="ECO:0007669"/>
    <property type="project" value="UniProtKB-KW"/>
</dbReference>
<comment type="subunit">
    <text evidence="1 10">Homodimer.</text>
</comment>
<dbReference type="InterPro" id="IPR014729">
    <property type="entry name" value="Rossmann-like_a/b/a_fold"/>
</dbReference>
<dbReference type="EMBL" id="AMSD01000001">
    <property type="protein sequence ID" value="EPE37790.1"/>
    <property type="molecule type" value="Genomic_DNA"/>
</dbReference>
<evidence type="ECO:0000256" key="10">
    <source>
        <dbReference type="HAMAP-Rule" id="MF_02007"/>
    </source>
</evidence>
<dbReference type="CDD" id="cd00165">
    <property type="entry name" value="S4"/>
    <property type="match status" value="1"/>
</dbReference>